<protein>
    <submittedName>
        <fullName evidence="7">Putative ABC transport system permease protein</fullName>
    </submittedName>
</protein>
<feature type="transmembrane region" description="Helical" evidence="6">
    <location>
        <begin position="47"/>
        <end position="66"/>
    </location>
</feature>
<accession>A0A1H6FK83</accession>
<keyword evidence="4 6" id="KW-1133">Transmembrane helix</keyword>
<dbReference type="GO" id="GO:0005886">
    <property type="term" value="C:plasma membrane"/>
    <property type="evidence" value="ECO:0007669"/>
    <property type="project" value="TreeGrafter"/>
</dbReference>
<evidence type="ECO:0000256" key="5">
    <source>
        <dbReference type="ARBA" id="ARBA00023136"/>
    </source>
</evidence>
<feature type="transmembrane region" description="Helical" evidence="6">
    <location>
        <begin position="130"/>
        <end position="150"/>
    </location>
</feature>
<evidence type="ECO:0000256" key="6">
    <source>
        <dbReference type="SAM" id="Phobius"/>
    </source>
</evidence>
<dbReference type="EMBL" id="FNWJ01000001">
    <property type="protein sequence ID" value="SEH10224.1"/>
    <property type="molecule type" value="Genomic_DNA"/>
</dbReference>
<feature type="transmembrane region" description="Helical" evidence="6">
    <location>
        <begin position="223"/>
        <end position="248"/>
    </location>
</feature>
<proteinExistence type="inferred from homology"/>
<dbReference type="Pfam" id="PF03649">
    <property type="entry name" value="UPF0014"/>
    <property type="match status" value="1"/>
</dbReference>
<evidence type="ECO:0000256" key="3">
    <source>
        <dbReference type="ARBA" id="ARBA00022692"/>
    </source>
</evidence>
<dbReference type="Proteomes" id="UP000222056">
    <property type="component" value="Unassembled WGS sequence"/>
</dbReference>
<feature type="transmembrane region" description="Helical" evidence="6">
    <location>
        <begin position="15"/>
        <end position="35"/>
    </location>
</feature>
<evidence type="ECO:0000256" key="4">
    <source>
        <dbReference type="ARBA" id="ARBA00022989"/>
    </source>
</evidence>
<evidence type="ECO:0000256" key="1">
    <source>
        <dbReference type="ARBA" id="ARBA00004141"/>
    </source>
</evidence>
<dbReference type="OrthoDB" id="3212530at2"/>
<keyword evidence="8" id="KW-1185">Reference proteome</keyword>
<comment type="subcellular location">
    <subcellularLocation>
        <location evidence="1">Membrane</location>
        <topology evidence="1">Multi-pass membrane protein</topology>
    </subcellularLocation>
</comment>
<reference evidence="8" key="1">
    <citation type="submission" date="2016-10" db="EMBL/GenBank/DDBJ databases">
        <authorList>
            <person name="Varghese N."/>
            <person name="Submissions S."/>
        </authorList>
    </citation>
    <scope>NUCLEOTIDE SEQUENCE [LARGE SCALE GENOMIC DNA]</scope>
    <source>
        <strain evidence="8">ATCC 35263</strain>
    </source>
</reference>
<keyword evidence="5 6" id="KW-0472">Membrane</keyword>
<feature type="transmembrane region" description="Helical" evidence="6">
    <location>
        <begin position="199"/>
        <end position="217"/>
    </location>
</feature>
<evidence type="ECO:0000313" key="7">
    <source>
        <dbReference type="EMBL" id="SEH10224.1"/>
    </source>
</evidence>
<dbReference type="AlphaFoldDB" id="A0A1H6FK83"/>
<dbReference type="PANTHER" id="PTHR30028">
    <property type="entry name" value="UPF0014 INNER MEMBRANE PROTEIN YBBM-RELATED"/>
    <property type="match status" value="1"/>
</dbReference>
<dbReference type="InterPro" id="IPR005226">
    <property type="entry name" value="UPF0014_fam"/>
</dbReference>
<gene>
    <name evidence="7" type="ORF">SAMN02745716_0071</name>
</gene>
<sequence>MSTMLPTAVVGGHIGFERVLAALALVALAAGVSLWQRAALEREIGVAVVRSFLQLTAIGYVIHLIFDSRSLLFVVALLGVMVAFGALTARRRARDLPGALPDLAAALAASAALTLGAVLALGIFPADARALVPVGGMVVGNAMTAAAVALDRLAAELRAERARIEARLALGAPATLALRPALRVALRAGMIPLVDSTKTTGLIFFPGTMVGMLVAGAEPLDAIRLQLILLYLLLGAVATSALLALVLVRRRLVEPGERIRELA</sequence>
<dbReference type="PANTHER" id="PTHR30028:SF0">
    <property type="entry name" value="PROTEIN ALUMINUM SENSITIVE 3"/>
    <property type="match status" value="1"/>
</dbReference>
<evidence type="ECO:0000313" key="8">
    <source>
        <dbReference type="Proteomes" id="UP000222056"/>
    </source>
</evidence>
<name>A0A1H6FK83_THEAL</name>
<feature type="transmembrane region" description="Helical" evidence="6">
    <location>
        <begin position="103"/>
        <end position="124"/>
    </location>
</feature>
<feature type="transmembrane region" description="Helical" evidence="6">
    <location>
        <begin position="72"/>
        <end position="91"/>
    </location>
</feature>
<evidence type="ECO:0000256" key="2">
    <source>
        <dbReference type="ARBA" id="ARBA00005268"/>
    </source>
</evidence>
<dbReference type="STRING" id="29539.SAMN02745716_0071"/>
<comment type="similarity">
    <text evidence="2">Belongs to the UPF0014 family.</text>
</comment>
<organism evidence="7 8">
    <name type="scientific">Thermoleophilum album</name>
    <dbReference type="NCBI Taxonomy" id="29539"/>
    <lineage>
        <taxon>Bacteria</taxon>
        <taxon>Bacillati</taxon>
        <taxon>Actinomycetota</taxon>
        <taxon>Thermoleophilia</taxon>
        <taxon>Thermoleophilales</taxon>
        <taxon>Thermoleophilaceae</taxon>
        <taxon>Thermoleophilum</taxon>
    </lineage>
</organism>
<keyword evidence="3 6" id="KW-0812">Transmembrane</keyword>